<dbReference type="SUPFAM" id="SSF47576">
    <property type="entry name" value="Calponin-homology domain, CH-domain"/>
    <property type="match status" value="1"/>
</dbReference>
<feature type="region of interest" description="Disordered" evidence="4">
    <location>
        <begin position="65"/>
        <end position="159"/>
    </location>
</feature>
<feature type="compositionally biased region" description="Low complexity" evidence="4">
    <location>
        <begin position="14"/>
        <end position="23"/>
    </location>
</feature>
<keyword evidence="3" id="KW-0112">Calmodulin-binding</keyword>
<keyword evidence="7" id="KW-1185">Reference proteome</keyword>
<feature type="compositionally biased region" description="Polar residues" evidence="4">
    <location>
        <begin position="363"/>
        <end position="390"/>
    </location>
</feature>
<comment type="caution">
    <text evidence="6">The sequence shown here is derived from an EMBL/GenBank/DDBJ whole genome shotgun (WGS) entry which is preliminary data.</text>
</comment>
<evidence type="ECO:0000259" key="5">
    <source>
        <dbReference type="PROSITE" id="PS50021"/>
    </source>
</evidence>
<dbReference type="OrthoDB" id="76388at2759"/>
<feature type="region of interest" description="Disordered" evidence="4">
    <location>
        <begin position="1"/>
        <end position="25"/>
    </location>
</feature>
<evidence type="ECO:0000256" key="1">
    <source>
        <dbReference type="ARBA" id="ARBA00004496"/>
    </source>
</evidence>
<dbReference type="GO" id="GO:0005516">
    <property type="term" value="F:calmodulin binding"/>
    <property type="evidence" value="ECO:0007669"/>
    <property type="project" value="UniProtKB-KW"/>
</dbReference>
<evidence type="ECO:0000313" key="6">
    <source>
        <dbReference type="EMBL" id="OQE24742.1"/>
    </source>
</evidence>
<dbReference type="InterPro" id="IPR001715">
    <property type="entry name" value="CH_dom"/>
</dbReference>
<dbReference type="Proteomes" id="UP000191285">
    <property type="component" value="Unassembled WGS sequence"/>
</dbReference>
<evidence type="ECO:0000313" key="7">
    <source>
        <dbReference type="Proteomes" id="UP000191285"/>
    </source>
</evidence>
<evidence type="ECO:0000256" key="4">
    <source>
        <dbReference type="SAM" id="MobiDB-lite"/>
    </source>
</evidence>
<dbReference type="EMBL" id="MLKD01000007">
    <property type="protein sequence ID" value="OQE24742.1"/>
    <property type="molecule type" value="Genomic_DNA"/>
</dbReference>
<sequence length="1010" mass="111969">MSGFLGEAFTPCPSRSRSSGSGSEAFDSFLECDSVFEATAQIEFTTEIKQPVLTGSRPRRANRTGFDFQIHDDAVKQQVGQPKLERRRKPNTLAKPASQRKSSLLAQPAQRYRPKVSFDPTSSSNPDKHEIEVPPKMHQAETKPAGVAITKPNHGETRTNNQEHALKRNVRRNTVYIPPDDTTVASVFMGLFSPLKKQQSMQPEAIEDVQIDTLEDRIAKRQARKSTTTSARKAPLRPSTKIAQEAVTRVDIAGKNGGKENVPPGTVIGKEKNHSLQSMPPLKPKRTSTTPTSNPTRHGINKQSSTSKVIQSSTQLHNQNSRARSALGEKQGNAQASGSSSSNERSGSARSRTTIKSSAPLESGTSAPLNQSNYSKSTRTPGVGSLTTKKGNLDCQYPRLMENTTKPSLYDDNWLFHQETVITQLANSLLVCANIDSVPRRLSTLRLEMLELYHTEFFVQLHRHLRASLACGALSIPKDLVSRYSRLKQDIGLRRKFLDIWLQSYDLRVLISATETIIGRKVNSDPDFIDSDINTPDGGTSKDLKATIRKLEVFLESFLIRNDDMNPDLSGLSGDAADMQAKAYRRTVLRSILLVVLLDRATQSSSTSLPRQLFVQNSSFKSSVGVLQALARVLLPSCGDVSKTLSHLGCHLAYEQQRLQEYDYQINNIAVDLRDGVRLTRIVEILFFSPQHARSGNEDLTEVTLQTGEILSCIGDETDMPLSKHLKYPCASRAAKLYNAQIALSALSSIAGSYSLLGDIRAEDVVDGYREKTVALLWALLSKWGLAGLVDWEDTSREIARLKRKCVTLLGYESCQNQGFFASGELDNDDQHTRMLQEWASLLAALKGLAATNMTTGFADGRIYKSIVDEYEPYITGGGSQKDAANAGKFRSLESRLQLLGCSSHFAQLVIPHKLSSHVLDSEFTLGALAFLCSRLLSASKYARAATVLQRAWRAHLDKRNALRRAKARNLAVECAAAVQTRNELIWANQVITRWWRNIKAREQRKALRY</sequence>
<accession>A0A1V6TEF5</accession>
<dbReference type="PROSITE" id="PS50021">
    <property type="entry name" value="CH"/>
    <property type="match status" value="1"/>
</dbReference>
<protein>
    <recommendedName>
        <fullName evidence="5">Calponin-homology (CH) domain-containing protein</fullName>
    </recommendedName>
</protein>
<feature type="compositionally biased region" description="Polar residues" evidence="4">
    <location>
        <begin position="301"/>
        <end position="323"/>
    </location>
</feature>
<dbReference type="GO" id="GO:0000922">
    <property type="term" value="C:spindle pole"/>
    <property type="evidence" value="ECO:0007669"/>
    <property type="project" value="TreeGrafter"/>
</dbReference>
<reference evidence="7" key="1">
    <citation type="journal article" date="2017" name="Nat. Microbiol.">
        <title>Global analysis of biosynthetic gene clusters reveals vast potential of secondary metabolite production in Penicillium species.</title>
        <authorList>
            <person name="Nielsen J.C."/>
            <person name="Grijseels S."/>
            <person name="Prigent S."/>
            <person name="Ji B."/>
            <person name="Dainat J."/>
            <person name="Nielsen K.F."/>
            <person name="Frisvad J.C."/>
            <person name="Workman M."/>
            <person name="Nielsen J."/>
        </authorList>
    </citation>
    <scope>NUCLEOTIDE SEQUENCE [LARGE SCALE GENOMIC DNA]</scope>
    <source>
        <strain evidence="7">IBT 24891</strain>
    </source>
</reference>
<feature type="compositionally biased region" description="Low complexity" evidence="4">
    <location>
        <begin position="287"/>
        <end position="297"/>
    </location>
</feature>
<organism evidence="6 7">
    <name type="scientific">Penicillium steckii</name>
    <dbReference type="NCBI Taxonomy" id="303698"/>
    <lineage>
        <taxon>Eukaryota</taxon>
        <taxon>Fungi</taxon>
        <taxon>Dikarya</taxon>
        <taxon>Ascomycota</taxon>
        <taxon>Pezizomycotina</taxon>
        <taxon>Eurotiomycetes</taxon>
        <taxon>Eurotiomycetidae</taxon>
        <taxon>Eurotiales</taxon>
        <taxon>Aspergillaceae</taxon>
        <taxon>Penicillium</taxon>
    </lineage>
</organism>
<feature type="compositionally biased region" description="Low complexity" evidence="4">
    <location>
        <begin position="331"/>
        <end position="352"/>
    </location>
</feature>
<name>A0A1V6TEF5_9EURO</name>
<gene>
    <name evidence="6" type="ORF">PENSTE_c007G09159</name>
</gene>
<dbReference type="InterPro" id="IPR051185">
    <property type="entry name" value="ASPM"/>
</dbReference>
<keyword evidence="2" id="KW-0963">Cytoplasm</keyword>
<dbReference type="PROSITE" id="PS50096">
    <property type="entry name" value="IQ"/>
    <property type="match status" value="1"/>
</dbReference>
<dbReference type="InterPro" id="IPR036872">
    <property type="entry name" value="CH_dom_sf"/>
</dbReference>
<evidence type="ECO:0000256" key="3">
    <source>
        <dbReference type="ARBA" id="ARBA00022860"/>
    </source>
</evidence>
<proteinExistence type="predicted"/>
<dbReference type="GO" id="GO:0000278">
    <property type="term" value="P:mitotic cell cycle"/>
    <property type="evidence" value="ECO:0007669"/>
    <property type="project" value="TreeGrafter"/>
</dbReference>
<dbReference type="STRING" id="303698.A0A1V6TEF5"/>
<feature type="region of interest" description="Disordered" evidence="4">
    <location>
        <begin position="220"/>
        <end position="391"/>
    </location>
</feature>
<dbReference type="CDD" id="cd21223">
    <property type="entry name" value="CH_ASPM_rpt1"/>
    <property type="match status" value="1"/>
</dbReference>
<dbReference type="PANTHER" id="PTHR22706:SF1">
    <property type="entry name" value="ASSEMBLY FACTOR FOR SPINDLE MICROTUBULES"/>
    <property type="match status" value="1"/>
</dbReference>
<comment type="subcellular location">
    <subcellularLocation>
        <location evidence="1">Cytoplasm</location>
    </subcellularLocation>
</comment>
<dbReference type="PANTHER" id="PTHR22706">
    <property type="entry name" value="ASSEMBLY FACTOR FOR SPINDLE MICROTUBULES"/>
    <property type="match status" value="1"/>
</dbReference>
<dbReference type="GO" id="GO:0005737">
    <property type="term" value="C:cytoplasm"/>
    <property type="evidence" value="ECO:0007669"/>
    <property type="project" value="UniProtKB-SubCell"/>
</dbReference>
<dbReference type="GO" id="GO:0007051">
    <property type="term" value="P:spindle organization"/>
    <property type="evidence" value="ECO:0007669"/>
    <property type="project" value="TreeGrafter"/>
</dbReference>
<dbReference type="Gene3D" id="1.10.418.10">
    <property type="entry name" value="Calponin-like domain"/>
    <property type="match status" value="1"/>
</dbReference>
<feature type="domain" description="Calponin-homology (CH)" evidence="5">
    <location>
        <begin position="645"/>
        <end position="785"/>
    </location>
</feature>
<evidence type="ECO:0000256" key="2">
    <source>
        <dbReference type="ARBA" id="ARBA00022490"/>
    </source>
</evidence>
<feature type="compositionally biased region" description="Basic and acidic residues" evidence="4">
    <location>
        <begin position="126"/>
        <end position="141"/>
    </location>
</feature>
<dbReference type="GO" id="GO:0051295">
    <property type="term" value="P:establishment of meiotic spindle localization"/>
    <property type="evidence" value="ECO:0007669"/>
    <property type="project" value="TreeGrafter"/>
</dbReference>
<dbReference type="AlphaFoldDB" id="A0A1V6TEF5"/>